<reference evidence="8 9" key="1">
    <citation type="journal article" date="2019" name="Int. J. Syst. Evol. Microbiol.">
        <title>The Global Catalogue of Microorganisms (GCM) 10K type strain sequencing project: providing services to taxonomists for standard genome sequencing and annotation.</title>
        <authorList>
            <consortium name="The Broad Institute Genomics Platform"/>
            <consortium name="The Broad Institute Genome Sequencing Center for Infectious Disease"/>
            <person name="Wu L."/>
            <person name="Ma J."/>
        </authorList>
    </citation>
    <scope>NUCLEOTIDE SEQUENCE [LARGE SCALE GENOMIC DNA]</scope>
    <source>
        <strain evidence="8 9">JCM 9933</strain>
    </source>
</reference>
<dbReference type="Gene3D" id="3.20.20.80">
    <property type="entry name" value="Glycosidases"/>
    <property type="match status" value="1"/>
</dbReference>
<sequence>MTKLGVFIGNLPADLKQFEGWLGKPVDGVLGFTGSQSWGDADPGWQLTSGFLGGTGRHINWSIPAWPDSGGVGAMREVANGQHRDKHTDWAQKILASRSGDGDPIYVRTTWELGGEWFPWTGHAKEDPEAYKKAFGQFADAFHDVSPRFKIVWDFVPDRGEVTQWYPGDEAVDVISQDVYWHTQYSGTDPVAAFDRAVNGMSRGLAWVADFAAQHGKPIAISEWGVPGDGYDGAKYIELMQAWMEEHNVVYADYWNSKSAYDGLLSDGGPSASAAKLKQMMQEGIQNGGTVPTPTEPDPAPNPTTPPAKPIDVSVGSGTDTLVLKISQDAYQGDAQYTVSVDGKQIGGTLTAKASHATGDSDTVTVKGDWAAGAHTVTVTFLNDAYGGAATADRNLYLDAATYNGTAVPGAVKALLASGGAGFSFTEASAPSTPPPATGTASNIAVGTGSDSLVLKISQDAFNGNAQYTVSVDGKQIGGTLTATALHGSGKSDTVTVKGDWASGKHDVVVTFLNDDWGGSAAADRNLYVDSASYNGAAVANAARDLMGNGGAGFSFTEAAATTGNLDLAGTSGADALAGGAGADRLRGLGGNDTLSGGGGNDALNGGAGADRLDGGAGNDYLLGGAGADVLTGGAGGDRFAFLSAGEGGDTIADFGLAEGDRLDLRGVFAATGQNYAKLAAGGFAKASAVSGGVLVSVDADGGGDGYAALVTLKGLTLASLGNDFLIA</sequence>
<feature type="domain" description="GH26" evidence="7">
    <location>
        <begin position="1"/>
        <end position="284"/>
    </location>
</feature>
<evidence type="ECO:0000256" key="4">
    <source>
        <dbReference type="ARBA" id="ARBA00023295"/>
    </source>
</evidence>
<keyword evidence="3 5" id="KW-0378">Hydrolase</keyword>
<proteinExistence type="inferred from homology"/>
<dbReference type="InterPro" id="IPR019960">
    <property type="entry name" value="T1SS_VCA0849"/>
</dbReference>
<dbReference type="PANTHER" id="PTHR38340:SF1">
    <property type="entry name" value="S-LAYER PROTEIN"/>
    <property type="match status" value="1"/>
</dbReference>
<dbReference type="PANTHER" id="PTHR38340">
    <property type="entry name" value="S-LAYER PROTEIN"/>
    <property type="match status" value="1"/>
</dbReference>
<name>A0ABN1F7Y1_9PROT</name>
<dbReference type="InterPro" id="IPR011049">
    <property type="entry name" value="Serralysin-like_metalloprot_C"/>
</dbReference>
<dbReference type="InterPro" id="IPR018511">
    <property type="entry name" value="Hemolysin-typ_Ca-bd_CS"/>
</dbReference>
<keyword evidence="4 5" id="KW-0326">Glycosidase</keyword>
<dbReference type="Gene3D" id="2.60.60.40">
    <property type="match status" value="2"/>
</dbReference>
<dbReference type="InterPro" id="IPR017853">
    <property type="entry name" value="GH"/>
</dbReference>
<dbReference type="Pfam" id="PF02156">
    <property type="entry name" value="Glyco_hydro_26"/>
    <property type="match status" value="1"/>
</dbReference>
<gene>
    <name evidence="8" type="ORF">GCM10009416_23860</name>
</gene>
<comment type="similarity">
    <text evidence="5">Belongs to the glycosyl hydrolase 26 family.</text>
</comment>
<evidence type="ECO:0000313" key="9">
    <source>
        <dbReference type="Proteomes" id="UP001501588"/>
    </source>
</evidence>
<comment type="subcellular location">
    <subcellularLocation>
        <location evidence="1">Secreted</location>
    </subcellularLocation>
</comment>
<dbReference type="PROSITE" id="PS51764">
    <property type="entry name" value="GH26"/>
    <property type="match status" value="1"/>
</dbReference>
<feature type="active site" description="Proton donor" evidence="5">
    <location>
        <position position="112"/>
    </location>
</feature>
<dbReference type="Gene3D" id="2.150.10.10">
    <property type="entry name" value="Serralysin-like metalloprotease, C-terminal"/>
    <property type="match status" value="1"/>
</dbReference>
<dbReference type="SUPFAM" id="SSF51120">
    <property type="entry name" value="beta-Roll"/>
    <property type="match status" value="1"/>
</dbReference>
<evidence type="ECO:0000256" key="2">
    <source>
        <dbReference type="ARBA" id="ARBA00022525"/>
    </source>
</evidence>
<dbReference type="NCBIfam" id="TIGR03661">
    <property type="entry name" value="T1SS_VCA0849"/>
    <property type="match status" value="1"/>
</dbReference>
<dbReference type="PROSITE" id="PS00330">
    <property type="entry name" value="HEMOLYSIN_CALCIUM"/>
    <property type="match status" value="3"/>
</dbReference>
<evidence type="ECO:0000256" key="3">
    <source>
        <dbReference type="ARBA" id="ARBA00022801"/>
    </source>
</evidence>
<comment type="caution">
    <text evidence="8">The sequence shown here is derived from an EMBL/GenBank/DDBJ whole genome shotgun (WGS) entry which is preliminary data.</text>
</comment>
<feature type="active site" description="Nucleophile" evidence="5">
    <location>
        <position position="223"/>
    </location>
</feature>
<dbReference type="InterPro" id="IPR022790">
    <property type="entry name" value="GH26_dom"/>
</dbReference>
<feature type="compositionally biased region" description="Pro residues" evidence="6">
    <location>
        <begin position="294"/>
        <end position="309"/>
    </location>
</feature>
<evidence type="ECO:0000256" key="6">
    <source>
        <dbReference type="SAM" id="MobiDB-lite"/>
    </source>
</evidence>
<evidence type="ECO:0000313" key="8">
    <source>
        <dbReference type="EMBL" id="GAA0584699.1"/>
    </source>
</evidence>
<dbReference type="Proteomes" id="UP001501588">
    <property type="component" value="Unassembled WGS sequence"/>
</dbReference>
<dbReference type="PRINTS" id="PR00313">
    <property type="entry name" value="CABNDNGRPT"/>
</dbReference>
<dbReference type="Pfam" id="PF16841">
    <property type="entry name" value="CBM60"/>
    <property type="match status" value="2"/>
</dbReference>
<dbReference type="SUPFAM" id="SSF51445">
    <property type="entry name" value="(Trans)glycosidases"/>
    <property type="match status" value="1"/>
</dbReference>
<dbReference type="Pfam" id="PF00353">
    <property type="entry name" value="HemolysinCabind"/>
    <property type="match status" value="2"/>
</dbReference>
<dbReference type="InterPro" id="IPR031768">
    <property type="entry name" value="CBM60_xylan-bd"/>
</dbReference>
<evidence type="ECO:0000256" key="1">
    <source>
        <dbReference type="ARBA" id="ARBA00004613"/>
    </source>
</evidence>
<dbReference type="InterPro" id="IPR050557">
    <property type="entry name" value="RTX_toxin/Mannuronan_C5-epim"/>
</dbReference>
<dbReference type="RefSeq" id="WP_343895525.1">
    <property type="nucleotide sequence ID" value="NZ_BAAAFZ010000029.1"/>
</dbReference>
<feature type="region of interest" description="Disordered" evidence="6">
    <location>
        <begin position="285"/>
        <end position="312"/>
    </location>
</feature>
<keyword evidence="9" id="KW-1185">Reference proteome</keyword>
<dbReference type="EMBL" id="BAAAFZ010000029">
    <property type="protein sequence ID" value="GAA0584699.1"/>
    <property type="molecule type" value="Genomic_DNA"/>
</dbReference>
<protein>
    <recommendedName>
        <fullName evidence="7">GH26 domain-containing protein</fullName>
    </recommendedName>
</protein>
<organism evidence="8 9">
    <name type="scientific">Craurococcus roseus</name>
    <dbReference type="NCBI Taxonomy" id="77585"/>
    <lineage>
        <taxon>Bacteria</taxon>
        <taxon>Pseudomonadati</taxon>
        <taxon>Pseudomonadota</taxon>
        <taxon>Alphaproteobacteria</taxon>
        <taxon>Acetobacterales</taxon>
        <taxon>Acetobacteraceae</taxon>
        <taxon>Craurococcus</taxon>
    </lineage>
</organism>
<keyword evidence="2" id="KW-0964">Secreted</keyword>
<accession>A0ABN1F7Y1</accession>
<evidence type="ECO:0000259" key="7">
    <source>
        <dbReference type="PROSITE" id="PS51764"/>
    </source>
</evidence>
<dbReference type="InterPro" id="IPR001343">
    <property type="entry name" value="Hemolysn_Ca-bd"/>
</dbReference>
<evidence type="ECO:0000256" key="5">
    <source>
        <dbReference type="PROSITE-ProRule" id="PRU01100"/>
    </source>
</evidence>